<evidence type="ECO:0000256" key="1">
    <source>
        <dbReference type="SAM" id="MobiDB-lite"/>
    </source>
</evidence>
<keyword evidence="3" id="KW-1185">Reference proteome</keyword>
<gene>
    <name evidence="2" type="ORF">CEXT_169991</name>
</gene>
<dbReference type="Proteomes" id="UP001054945">
    <property type="component" value="Unassembled WGS sequence"/>
</dbReference>
<feature type="region of interest" description="Disordered" evidence="1">
    <location>
        <begin position="31"/>
        <end position="62"/>
    </location>
</feature>
<organism evidence="2 3">
    <name type="scientific">Caerostris extrusa</name>
    <name type="common">Bark spider</name>
    <name type="synonym">Caerostris bankana</name>
    <dbReference type="NCBI Taxonomy" id="172846"/>
    <lineage>
        <taxon>Eukaryota</taxon>
        <taxon>Metazoa</taxon>
        <taxon>Ecdysozoa</taxon>
        <taxon>Arthropoda</taxon>
        <taxon>Chelicerata</taxon>
        <taxon>Arachnida</taxon>
        <taxon>Araneae</taxon>
        <taxon>Araneomorphae</taxon>
        <taxon>Entelegynae</taxon>
        <taxon>Araneoidea</taxon>
        <taxon>Araneidae</taxon>
        <taxon>Caerostris</taxon>
    </lineage>
</organism>
<sequence>MGPPQNSLSFPYQPHFHTCFQSHLQQRKIQMDNHPHSSLPARNEKQEFGRRKRKKKNQQAGLILMKKTTPATLGIKVFRMVSEFSSSNVVPLMTDERVCSADNILNTAANNGPRRLFSCYF</sequence>
<evidence type="ECO:0000313" key="3">
    <source>
        <dbReference type="Proteomes" id="UP001054945"/>
    </source>
</evidence>
<comment type="caution">
    <text evidence="2">The sequence shown here is derived from an EMBL/GenBank/DDBJ whole genome shotgun (WGS) entry which is preliminary data.</text>
</comment>
<dbReference type="EMBL" id="BPLR01016406">
    <property type="protein sequence ID" value="GIY83634.1"/>
    <property type="molecule type" value="Genomic_DNA"/>
</dbReference>
<accession>A0AAV4WMX3</accession>
<proteinExistence type="predicted"/>
<name>A0AAV4WMX3_CAEEX</name>
<protein>
    <submittedName>
        <fullName evidence="2">Uncharacterized protein</fullName>
    </submittedName>
</protein>
<reference evidence="2 3" key="1">
    <citation type="submission" date="2021-06" db="EMBL/GenBank/DDBJ databases">
        <title>Caerostris extrusa draft genome.</title>
        <authorList>
            <person name="Kono N."/>
            <person name="Arakawa K."/>
        </authorList>
    </citation>
    <scope>NUCLEOTIDE SEQUENCE [LARGE SCALE GENOMIC DNA]</scope>
</reference>
<dbReference type="AlphaFoldDB" id="A0AAV4WMX3"/>
<evidence type="ECO:0000313" key="2">
    <source>
        <dbReference type="EMBL" id="GIY83634.1"/>
    </source>
</evidence>